<dbReference type="InterPro" id="IPR003507">
    <property type="entry name" value="S66_fam"/>
</dbReference>
<feature type="domain" description="LD-carboxypeptidase N-terminal" evidence="2">
    <location>
        <begin position="47"/>
        <end position="164"/>
    </location>
</feature>
<sequence>TALATRPATPESPGPAVPDTLRPAGDAAAHPVAAFLRPRYLKRGDTVAIVSPAGRMALKTDTAKIRRRFEQWGLHVRYGAHYADRSQPYFAGTDAQRAADLQQMIDDPSVRAIIAFRGGYGSVRLLPRLDFSPLCRDPKWLVGFSDITTLHLVMRNLRIESIHGPMPAGFRFDDEEEDLSAESLREALFGLTQQIDTEPHPLNIPGCA</sequence>
<dbReference type="AlphaFoldDB" id="K1RZ21"/>
<dbReference type="EMBL" id="AJWZ01008548">
    <property type="protein sequence ID" value="EKC53807.1"/>
    <property type="molecule type" value="Genomic_DNA"/>
</dbReference>
<dbReference type="InterPro" id="IPR027478">
    <property type="entry name" value="LdcA_N"/>
</dbReference>
<proteinExistence type="predicted"/>
<evidence type="ECO:0000259" key="2">
    <source>
        <dbReference type="Pfam" id="PF02016"/>
    </source>
</evidence>
<comment type="caution">
    <text evidence="3">The sequence shown here is derived from an EMBL/GenBank/DDBJ whole genome shotgun (WGS) entry which is preliminary data.</text>
</comment>
<evidence type="ECO:0000256" key="1">
    <source>
        <dbReference type="SAM" id="MobiDB-lite"/>
    </source>
</evidence>
<feature type="non-terminal residue" evidence="3">
    <location>
        <position position="1"/>
    </location>
</feature>
<dbReference type="Pfam" id="PF02016">
    <property type="entry name" value="Peptidase_S66"/>
    <property type="match status" value="1"/>
</dbReference>
<name>K1RZ21_9ZZZZ</name>
<dbReference type="InterPro" id="IPR040449">
    <property type="entry name" value="Peptidase_S66_N"/>
</dbReference>
<dbReference type="PANTHER" id="PTHR30237">
    <property type="entry name" value="MURAMOYLTETRAPEPTIDE CARBOXYPEPTIDASE"/>
    <property type="match status" value="1"/>
</dbReference>
<accession>K1RZ21</accession>
<keyword evidence="3" id="KW-0645">Protease</keyword>
<keyword evidence="3" id="KW-0121">Carboxypeptidase</keyword>
<dbReference type="GO" id="GO:0004180">
    <property type="term" value="F:carboxypeptidase activity"/>
    <property type="evidence" value="ECO:0007669"/>
    <property type="project" value="UniProtKB-KW"/>
</dbReference>
<protein>
    <submittedName>
        <fullName evidence="3">Muramoyltetrapeptide carboxypeptidase</fullName>
    </submittedName>
</protein>
<dbReference type="PANTHER" id="PTHR30237:SF2">
    <property type="entry name" value="MUREIN TETRAPEPTIDE CARBOXYPEPTIDASE"/>
    <property type="match status" value="1"/>
</dbReference>
<keyword evidence="3" id="KW-0378">Hydrolase</keyword>
<organism evidence="3">
    <name type="scientific">human gut metagenome</name>
    <dbReference type="NCBI Taxonomy" id="408170"/>
    <lineage>
        <taxon>unclassified sequences</taxon>
        <taxon>metagenomes</taxon>
        <taxon>organismal metagenomes</taxon>
    </lineage>
</organism>
<dbReference type="InterPro" id="IPR029062">
    <property type="entry name" value="Class_I_gatase-like"/>
</dbReference>
<evidence type="ECO:0000313" key="3">
    <source>
        <dbReference type="EMBL" id="EKC53807.1"/>
    </source>
</evidence>
<dbReference type="SUPFAM" id="SSF52317">
    <property type="entry name" value="Class I glutamine amidotransferase-like"/>
    <property type="match status" value="1"/>
</dbReference>
<reference evidence="3" key="1">
    <citation type="journal article" date="2013" name="Environ. Microbiol.">
        <title>Microbiota from the distal guts of lean and obese adolescents exhibit partial functional redundancy besides clear differences in community structure.</title>
        <authorList>
            <person name="Ferrer M."/>
            <person name="Ruiz A."/>
            <person name="Lanza F."/>
            <person name="Haange S.B."/>
            <person name="Oberbach A."/>
            <person name="Till H."/>
            <person name="Bargiela R."/>
            <person name="Campoy C."/>
            <person name="Segura M.T."/>
            <person name="Richter M."/>
            <person name="von Bergen M."/>
            <person name="Seifert J."/>
            <person name="Suarez A."/>
        </authorList>
    </citation>
    <scope>NUCLEOTIDE SEQUENCE</scope>
</reference>
<dbReference type="CDD" id="cd07025">
    <property type="entry name" value="Peptidase_S66"/>
    <property type="match status" value="1"/>
</dbReference>
<dbReference type="Gene3D" id="3.40.50.10740">
    <property type="entry name" value="Class I glutamine amidotransferase-like"/>
    <property type="match status" value="1"/>
</dbReference>
<feature type="non-terminal residue" evidence="3">
    <location>
        <position position="208"/>
    </location>
</feature>
<feature type="region of interest" description="Disordered" evidence="1">
    <location>
        <begin position="1"/>
        <end position="23"/>
    </location>
</feature>
<gene>
    <name evidence="3" type="ORF">OBE_12409</name>
</gene>